<dbReference type="PANTHER" id="PTHR44757">
    <property type="entry name" value="DIGUANYLATE CYCLASE DGCP"/>
    <property type="match status" value="1"/>
</dbReference>
<sequence length="455" mass="49701">MPVDLKALYPKLVNLLLDPVFVVDEHGSIVFISEACEQLLGYTASEMTGTSILNYIHPDDLERTLAAARRVMSGQSHTDFENRYLHKDGSVVHILWSARWSEEDRLRIAVARDVTALRRANQIRDALYRISEAAHGADTLRGLCDGVRRVIGELFPRDDFYLAFHDVAGGLLRVPDWSADQPSGWVEGPMQAGTALAGVVGSGEPVLASRDPDRPGLGLGLGLGLGRAAGSTTPELANWLGVPLISNNAVRGALVIESRSPDTCYREADQELLQFVATQVATVVERKRAEEHLRFLAHHDPLTGLTNRSLFYDRMDTALRSASRNESGLALLYLDLNDFKAINDTKGHGAGDQLLVEMARRLEGCTRETDTVARMGGDEFTVLLTDIRDHASLGTTVAKIREIMALSFDLGGQAVRVSCSIGTALYPQDGDTARQLLSKADARMYADKRGTPGPR</sequence>
<keyword evidence="4" id="KW-1185">Reference proteome</keyword>
<dbReference type="Gene3D" id="3.30.450.40">
    <property type="match status" value="1"/>
</dbReference>
<evidence type="ECO:0000259" key="1">
    <source>
        <dbReference type="PROSITE" id="PS50112"/>
    </source>
</evidence>
<dbReference type="InterPro" id="IPR000160">
    <property type="entry name" value="GGDEF_dom"/>
</dbReference>
<evidence type="ECO:0000259" key="2">
    <source>
        <dbReference type="PROSITE" id="PS50887"/>
    </source>
</evidence>
<accession>A0A2G1UGP0</accession>
<dbReference type="InterPro" id="IPR035965">
    <property type="entry name" value="PAS-like_dom_sf"/>
</dbReference>
<dbReference type="Pfam" id="PF13185">
    <property type="entry name" value="GAF_2"/>
    <property type="match status" value="1"/>
</dbReference>
<dbReference type="InterPro" id="IPR003018">
    <property type="entry name" value="GAF"/>
</dbReference>
<organism evidence="3 4">
    <name type="scientific">Marinobacter profundi</name>
    <dbReference type="NCBI Taxonomy" id="2666256"/>
    <lineage>
        <taxon>Bacteria</taxon>
        <taxon>Pseudomonadati</taxon>
        <taxon>Pseudomonadota</taxon>
        <taxon>Gammaproteobacteria</taxon>
        <taxon>Pseudomonadales</taxon>
        <taxon>Marinobacteraceae</taxon>
        <taxon>Marinobacter</taxon>
    </lineage>
</organism>
<dbReference type="SUPFAM" id="SSF55073">
    <property type="entry name" value="Nucleotide cyclase"/>
    <property type="match status" value="1"/>
</dbReference>
<dbReference type="Proteomes" id="UP000231409">
    <property type="component" value="Unassembled WGS sequence"/>
</dbReference>
<dbReference type="SUPFAM" id="SSF55781">
    <property type="entry name" value="GAF domain-like"/>
    <property type="match status" value="1"/>
</dbReference>
<dbReference type="InterPro" id="IPR029016">
    <property type="entry name" value="GAF-like_dom_sf"/>
</dbReference>
<dbReference type="AlphaFoldDB" id="A0A2G1UGP0"/>
<dbReference type="PROSITE" id="PS50112">
    <property type="entry name" value="PAS"/>
    <property type="match status" value="1"/>
</dbReference>
<dbReference type="SMART" id="SM00065">
    <property type="entry name" value="GAF"/>
    <property type="match status" value="1"/>
</dbReference>
<dbReference type="CDD" id="cd00130">
    <property type="entry name" value="PAS"/>
    <property type="match status" value="1"/>
</dbReference>
<feature type="domain" description="PAS" evidence="1">
    <location>
        <begin position="5"/>
        <end position="75"/>
    </location>
</feature>
<evidence type="ECO:0000313" key="4">
    <source>
        <dbReference type="Proteomes" id="UP000231409"/>
    </source>
</evidence>
<dbReference type="SUPFAM" id="SSF55785">
    <property type="entry name" value="PYP-like sensor domain (PAS domain)"/>
    <property type="match status" value="1"/>
</dbReference>
<dbReference type="EMBL" id="NTFH01000019">
    <property type="protein sequence ID" value="PHQ13622.1"/>
    <property type="molecule type" value="Genomic_DNA"/>
</dbReference>
<evidence type="ECO:0000313" key="3">
    <source>
        <dbReference type="EMBL" id="PHQ13622.1"/>
    </source>
</evidence>
<reference evidence="3 4" key="1">
    <citation type="submission" date="2017-09" db="EMBL/GenBank/DDBJ databases">
        <title>The draft genome sequences of Marinobacter sp. PWS21.</title>
        <authorList>
            <person name="Cao J."/>
        </authorList>
    </citation>
    <scope>NUCLEOTIDE SEQUENCE [LARGE SCALE GENOMIC DNA]</scope>
    <source>
        <strain evidence="3 4">PWS21</strain>
    </source>
</reference>
<dbReference type="InterPro" id="IPR029787">
    <property type="entry name" value="Nucleotide_cyclase"/>
</dbReference>
<dbReference type="CDD" id="cd01949">
    <property type="entry name" value="GGDEF"/>
    <property type="match status" value="1"/>
</dbReference>
<dbReference type="PROSITE" id="PS50887">
    <property type="entry name" value="GGDEF"/>
    <property type="match status" value="1"/>
</dbReference>
<dbReference type="Pfam" id="PF08447">
    <property type="entry name" value="PAS_3"/>
    <property type="match status" value="1"/>
</dbReference>
<dbReference type="PANTHER" id="PTHR44757:SF2">
    <property type="entry name" value="BIOFILM ARCHITECTURE MAINTENANCE PROTEIN MBAA"/>
    <property type="match status" value="1"/>
</dbReference>
<dbReference type="InterPro" id="IPR043128">
    <property type="entry name" value="Rev_trsase/Diguanyl_cyclase"/>
</dbReference>
<dbReference type="Pfam" id="PF00990">
    <property type="entry name" value="GGDEF"/>
    <property type="match status" value="1"/>
</dbReference>
<name>A0A2G1UGP0_9GAMM</name>
<dbReference type="InterPro" id="IPR052155">
    <property type="entry name" value="Biofilm_reg_signaling"/>
</dbReference>
<gene>
    <name evidence="3" type="ORF">CLH61_17500</name>
</gene>
<protein>
    <submittedName>
        <fullName evidence="3">Diguanylate cyclase</fullName>
    </submittedName>
</protein>
<dbReference type="SMART" id="SM00267">
    <property type="entry name" value="GGDEF"/>
    <property type="match status" value="1"/>
</dbReference>
<dbReference type="SMART" id="SM00091">
    <property type="entry name" value="PAS"/>
    <property type="match status" value="1"/>
</dbReference>
<dbReference type="NCBIfam" id="TIGR00229">
    <property type="entry name" value="sensory_box"/>
    <property type="match status" value="1"/>
</dbReference>
<proteinExistence type="predicted"/>
<dbReference type="NCBIfam" id="TIGR00254">
    <property type="entry name" value="GGDEF"/>
    <property type="match status" value="1"/>
</dbReference>
<comment type="caution">
    <text evidence="3">The sequence shown here is derived from an EMBL/GenBank/DDBJ whole genome shotgun (WGS) entry which is preliminary data.</text>
</comment>
<dbReference type="InterPro" id="IPR013655">
    <property type="entry name" value="PAS_fold_3"/>
</dbReference>
<dbReference type="InterPro" id="IPR000014">
    <property type="entry name" value="PAS"/>
</dbReference>
<dbReference type="Gene3D" id="3.30.70.270">
    <property type="match status" value="1"/>
</dbReference>
<dbReference type="Gene3D" id="3.30.450.20">
    <property type="entry name" value="PAS domain"/>
    <property type="match status" value="1"/>
</dbReference>
<feature type="domain" description="GGDEF" evidence="2">
    <location>
        <begin position="327"/>
        <end position="455"/>
    </location>
</feature>